<proteinExistence type="predicted"/>
<evidence type="ECO:0000313" key="6">
    <source>
        <dbReference type="Proteomes" id="UP000247702"/>
    </source>
</evidence>
<evidence type="ECO:0000256" key="1">
    <source>
        <dbReference type="PROSITE-ProRule" id="PRU00267"/>
    </source>
</evidence>
<dbReference type="AlphaFoldDB" id="A0A2Z6RPJ8"/>
<evidence type="ECO:0000256" key="2">
    <source>
        <dbReference type="SAM" id="MobiDB-lite"/>
    </source>
</evidence>
<dbReference type="EMBL" id="BLAL01000338">
    <property type="protein sequence ID" value="GET04213.1"/>
    <property type="molecule type" value="Genomic_DNA"/>
</dbReference>
<organism evidence="4 6">
    <name type="scientific">Rhizophagus clarus</name>
    <dbReference type="NCBI Taxonomy" id="94130"/>
    <lineage>
        <taxon>Eukaryota</taxon>
        <taxon>Fungi</taxon>
        <taxon>Fungi incertae sedis</taxon>
        <taxon>Mucoromycota</taxon>
        <taxon>Glomeromycotina</taxon>
        <taxon>Glomeromycetes</taxon>
        <taxon>Glomerales</taxon>
        <taxon>Glomeraceae</taxon>
        <taxon>Rhizophagus</taxon>
    </lineage>
</organism>
<dbReference type="SUPFAM" id="SSF47095">
    <property type="entry name" value="HMG-box"/>
    <property type="match status" value="1"/>
</dbReference>
<dbReference type="Proteomes" id="UP000247702">
    <property type="component" value="Unassembled WGS sequence"/>
</dbReference>
<dbReference type="InterPro" id="IPR036910">
    <property type="entry name" value="HMG_box_dom_sf"/>
</dbReference>
<evidence type="ECO:0000313" key="5">
    <source>
        <dbReference type="EMBL" id="GET04213.1"/>
    </source>
</evidence>
<comment type="caution">
    <text evidence="4">The sequence shown here is derived from an EMBL/GenBank/DDBJ whole genome shotgun (WGS) entry which is preliminary data.</text>
</comment>
<reference evidence="5" key="2">
    <citation type="submission" date="2019-10" db="EMBL/GenBank/DDBJ databases">
        <title>Conservation and host-specific expression of non-tandemly repeated heterogenous ribosome RNA gene in arbuscular mycorrhizal fungi.</title>
        <authorList>
            <person name="Maeda T."/>
            <person name="Kobayashi Y."/>
            <person name="Nakagawa T."/>
            <person name="Ezawa T."/>
            <person name="Yamaguchi K."/>
            <person name="Bino T."/>
            <person name="Nishimoto Y."/>
            <person name="Shigenobu S."/>
            <person name="Kawaguchi M."/>
        </authorList>
    </citation>
    <scope>NUCLEOTIDE SEQUENCE</scope>
    <source>
        <strain evidence="5">HR1</strain>
    </source>
</reference>
<dbReference type="CDD" id="cd01389">
    <property type="entry name" value="HMG-box_ROX1-like"/>
    <property type="match status" value="1"/>
</dbReference>
<feature type="DNA-binding region" description="HMG box" evidence="1">
    <location>
        <begin position="62"/>
        <end position="126"/>
    </location>
</feature>
<sequence length="312" mass="35531">MMNIINESPDPNKVILFDFGKTGEEIIKNSRYRFNMDPFKLIKNSKTTRRARRNQRKGINKAPRRQNPWILYRRDKSREFQGQKSSRISKEISLMWKKEPKETKDLFEVLSKMAEAIHEMEYKDYKYIPSPPKKDTRRSKKNNNQNESYEEIINFLPSPPPSTIDVKASPLMLPSSPPSLTPPTPTDTKVLPPTIMSPSPTPVPTPMSPSPSLTEDFPILSSPPITPFAFFPTNITTSPIIASESENLYLLSSPSLTDDFSIPSSEQTFFSFFEEEICSTTDTTTATAMTTTATTDAQFCPIHPEHPDWILF</sequence>
<evidence type="ECO:0000259" key="3">
    <source>
        <dbReference type="PROSITE" id="PS50118"/>
    </source>
</evidence>
<gene>
    <name evidence="5" type="ORF">RCL2_003052000</name>
    <name evidence="4" type="ORF">RclHR1_00570020</name>
</gene>
<dbReference type="SMART" id="SM00398">
    <property type="entry name" value="HMG"/>
    <property type="match status" value="1"/>
</dbReference>
<dbReference type="Gene3D" id="1.10.30.10">
    <property type="entry name" value="High mobility group box domain"/>
    <property type="match status" value="1"/>
</dbReference>
<keyword evidence="1" id="KW-0539">Nucleus</keyword>
<dbReference type="GO" id="GO:0003677">
    <property type="term" value="F:DNA binding"/>
    <property type="evidence" value="ECO:0007669"/>
    <property type="project" value="UniProtKB-UniRule"/>
</dbReference>
<name>A0A2Z6RPJ8_9GLOM</name>
<reference evidence="4 6" key="1">
    <citation type="submission" date="2017-11" db="EMBL/GenBank/DDBJ databases">
        <title>The genome of Rhizophagus clarus HR1 reveals common genetic basis of auxotrophy among arbuscular mycorrhizal fungi.</title>
        <authorList>
            <person name="Kobayashi Y."/>
        </authorList>
    </citation>
    <scope>NUCLEOTIDE SEQUENCE [LARGE SCALE GENOMIC DNA]</scope>
    <source>
        <strain evidence="4 6">HR1</strain>
    </source>
</reference>
<dbReference type="Proteomes" id="UP000615446">
    <property type="component" value="Unassembled WGS sequence"/>
</dbReference>
<evidence type="ECO:0000313" key="4">
    <source>
        <dbReference type="EMBL" id="GBC04464.1"/>
    </source>
</evidence>
<feature type="compositionally biased region" description="Basic residues" evidence="2">
    <location>
        <begin position="46"/>
        <end position="64"/>
    </location>
</feature>
<feature type="region of interest" description="Disordered" evidence="2">
    <location>
        <begin position="46"/>
        <end position="67"/>
    </location>
</feature>
<keyword evidence="1" id="KW-0238">DNA-binding</keyword>
<protein>
    <submittedName>
        <fullName evidence="5">High mobility group box domain-containing protein</fullName>
    </submittedName>
</protein>
<dbReference type="OrthoDB" id="2397501at2759"/>
<dbReference type="PROSITE" id="PS50118">
    <property type="entry name" value="HMG_BOX_2"/>
    <property type="match status" value="1"/>
</dbReference>
<keyword evidence="6" id="KW-1185">Reference proteome</keyword>
<accession>A0A2Z6RPJ8</accession>
<feature type="domain" description="HMG box" evidence="3">
    <location>
        <begin position="62"/>
        <end position="126"/>
    </location>
</feature>
<dbReference type="InterPro" id="IPR009071">
    <property type="entry name" value="HMG_box_dom"/>
</dbReference>
<dbReference type="GO" id="GO:0005634">
    <property type="term" value="C:nucleus"/>
    <property type="evidence" value="ECO:0007669"/>
    <property type="project" value="UniProtKB-UniRule"/>
</dbReference>
<dbReference type="EMBL" id="BEXD01003948">
    <property type="protein sequence ID" value="GBC04464.1"/>
    <property type="molecule type" value="Genomic_DNA"/>
</dbReference>